<keyword evidence="1" id="KW-0175">Coiled coil</keyword>
<organism evidence="3 4">
    <name type="scientific">Cichlidogyrus casuarinus</name>
    <dbReference type="NCBI Taxonomy" id="1844966"/>
    <lineage>
        <taxon>Eukaryota</taxon>
        <taxon>Metazoa</taxon>
        <taxon>Spiralia</taxon>
        <taxon>Lophotrochozoa</taxon>
        <taxon>Platyhelminthes</taxon>
        <taxon>Monogenea</taxon>
        <taxon>Monopisthocotylea</taxon>
        <taxon>Dactylogyridea</taxon>
        <taxon>Ancyrocephalidae</taxon>
        <taxon>Cichlidogyrus</taxon>
    </lineage>
</organism>
<reference evidence="3 4" key="1">
    <citation type="submission" date="2024-11" db="EMBL/GenBank/DDBJ databases">
        <title>Adaptive evolution of stress response genes in parasites aligns with host niche diversity.</title>
        <authorList>
            <person name="Hahn C."/>
            <person name="Resl P."/>
        </authorList>
    </citation>
    <scope>NUCLEOTIDE SEQUENCE [LARGE SCALE GENOMIC DNA]</scope>
    <source>
        <strain evidence="3">EGGRZ-B1_66</strain>
        <tissue evidence="3">Body</tissue>
    </source>
</reference>
<proteinExistence type="predicted"/>
<sequence>MTAQGRKVFSRSRGSTRAPIADAESSLGTEHEVQTEDRGFAFSIDENAQVANDLIVRSYQKRNLIQSLEEYANEIKEIQSRRAELNKDWNEKFKAFIRTPAGIGLEELDQYKMAFAMHVVNFNKELKDCAVKITEMQQKLMTLPNARPFLGALQELQHLVSNSPAFCSINDEFRWFFRGSPRLYFIRQKAEKERHEAIVDWQMTAGRECDAARKAKSTLVSHTLTWEYAMDKYRRISALSQHISQLEQDLYCEARECIV</sequence>
<feature type="coiled-coil region" evidence="1">
    <location>
        <begin position="61"/>
        <end position="88"/>
    </location>
</feature>
<evidence type="ECO:0000256" key="1">
    <source>
        <dbReference type="SAM" id="Coils"/>
    </source>
</evidence>
<dbReference type="AlphaFoldDB" id="A0ABD2Q772"/>
<evidence type="ECO:0000313" key="4">
    <source>
        <dbReference type="Proteomes" id="UP001626550"/>
    </source>
</evidence>
<protein>
    <submittedName>
        <fullName evidence="3">Uncharacterized protein</fullName>
    </submittedName>
</protein>
<gene>
    <name evidence="3" type="ORF">Ciccas_006288</name>
</gene>
<keyword evidence="4" id="KW-1185">Reference proteome</keyword>
<accession>A0ABD2Q772</accession>
<evidence type="ECO:0000256" key="2">
    <source>
        <dbReference type="SAM" id="MobiDB-lite"/>
    </source>
</evidence>
<comment type="caution">
    <text evidence="3">The sequence shown here is derived from an EMBL/GenBank/DDBJ whole genome shotgun (WGS) entry which is preliminary data.</text>
</comment>
<evidence type="ECO:0000313" key="3">
    <source>
        <dbReference type="EMBL" id="KAL3315082.1"/>
    </source>
</evidence>
<dbReference type="Proteomes" id="UP001626550">
    <property type="component" value="Unassembled WGS sequence"/>
</dbReference>
<dbReference type="EMBL" id="JBJKFK010000832">
    <property type="protein sequence ID" value="KAL3315082.1"/>
    <property type="molecule type" value="Genomic_DNA"/>
</dbReference>
<name>A0ABD2Q772_9PLAT</name>
<feature type="region of interest" description="Disordered" evidence="2">
    <location>
        <begin position="1"/>
        <end position="30"/>
    </location>
</feature>